<evidence type="ECO:0000313" key="1">
    <source>
        <dbReference type="EMBL" id="MFJ5322813.1"/>
    </source>
</evidence>
<gene>
    <name evidence="1" type="ORF">ACIPSN_15885</name>
    <name evidence="2" type="ORF">GMX10_11095</name>
</gene>
<sequence>MIVSDISTHVQYVGDCIEINNLTSFLAICKLTCISPNEFLSSSIDQNFSKIAPVLISRREHSYERVKGDASKGGYHYRHVLKTSVDPDLLVLRTTPLSTSENVTVNSGHLVRELVYVLNGKVGFIWKNLQGDIRKQEMNEGDSVYIQSFVPHAFYSIILNSEILAVDYL</sequence>
<dbReference type="InterPro" id="IPR011051">
    <property type="entry name" value="RmlC_Cupin_sf"/>
</dbReference>
<evidence type="ECO:0000313" key="2">
    <source>
        <dbReference type="EMBL" id="QHQ24551.1"/>
    </source>
</evidence>
<accession>A0AAP9IHI2</accession>
<reference evidence="2" key="2">
    <citation type="journal article" date="2022" name="Plant Pathol J">
        <title>Comparative Genomic Analysis of Pathogenic Factors of Pectobacterium Species Isolated in South Korea Using Whole-Genome Sequencing.</title>
        <authorList>
            <person name="Jee S."/>
            <person name="Kang I.J."/>
            <person name="Bak G."/>
            <person name="Kang S."/>
            <person name="Lee J."/>
            <person name="Heu S."/>
            <person name="Hwang I."/>
        </authorList>
    </citation>
    <scope>NUCLEOTIDE SEQUENCE</scope>
    <source>
        <strain evidence="2">PZ1</strain>
    </source>
</reference>
<dbReference type="Proteomes" id="UP001617714">
    <property type="component" value="Unassembled WGS sequence"/>
</dbReference>
<reference evidence="1 4" key="3">
    <citation type="submission" date="2024-10" db="EMBL/GenBank/DDBJ databases">
        <authorList>
            <person name="Lu C.-H."/>
        </authorList>
    </citation>
    <scope>NUCLEOTIDE SEQUENCE [LARGE SCALE GENOMIC DNA]</scope>
    <source>
        <strain evidence="1 4">22QBSP01-2</strain>
    </source>
</reference>
<organism evidence="2 3">
    <name type="scientific">Pectobacterium parvum</name>
    <dbReference type="NCBI Taxonomy" id="2778550"/>
    <lineage>
        <taxon>Bacteria</taxon>
        <taxon>Pseudomonadati</taxon>
        <taxon>Pseudomonadota</taxon>
        <taxon>Gammaproteobacteria</taxon>
        <taxon>Enterobacterales</taxon>
        <taxon>Pectobacteriaceae</taxon>
        <taxon>Pectobacterium</taxon>
    </lineage>
</organism>
<dbReference type="EMBL" id="JBIXKD010000018">
    <property type="protein sequence ID" value="MFJ5322813.1"/>
    <property type="molecule type" value="Genomic_DNA"/>
</dbReference>
<dbReference type="RefSeq" id="WP_146754365.1">
    <property type="nucleotide sequence ID" value="NZ_CP046377.1"/>
</dbReference>
<dbReference type="CDD" id="cd20489">
    <property type="entry name" value="cupin_HppE-like_C"/>
    <property type="match status" value="1"/>
</dbReference>
<protein>
    <submittedName>
        <fullName evidence="1">Cupin domain-containing protein</fullName>
    </submittedName>
</protein>
<reference evidence="3" key="1">
    <citation type="submission" date="2019-11" db="EMBL/GenBank/DDBJ databases">
        <authorList>
            <person name="Jee S."/>
        </authorList>
    </citation>
    <scope>NUCLEOTIDE SEQUENCE [LARGE SCALE GENOMIC DNA]</scope>
    <source>
        <strain evidence="3">PZ1</strain>
    </source>
</reference>
<dbReference type="SUPFAM" id="SSF51182">
    <property type="entry name" value="RmlC-like cupins"/>
    <property type="match status" value="1"/>
</dbReference>
<dbReference type="InterPro" id="IPR014710">
    <property type="entry name" value="RmlC-like_jellyroll"/>
</dbReference>
<dbReference type="Proteomes" id="UP000464054">
    <property type="component" value="Chromosome"/>
</dbReference>
<dbReference type="GeneID" id="90770099"/>
<evidence type="ECO:0000313" key="3">
    <source>
        <dbReference type="Proteomes" id="UP000464054"/>
    </source>
</evidence>
<dbReference type="Gene3D" id="2.60.120.10">
    <property type="entry name" value="Jelly Rolls"/>
    <property type="match status" value="1"/>
</dbReference>
<dbReference type="EMBL" id="CP046377">
    <property type="protein sequence ID" value="QHQ24551.1"/>
    <property type="molecule type" value="Genomic_DNA"/>
</dbReference>
<proteinExistence type="predicted"/>
<name>A0AAP9IHI2_9GAMM</name>
<keyword evidence="4" id="KW-1185">Reference proteome</keyword>
<dbReference type="AlphaFoldDB" id="A0AAP9IHI2"/>
<evidence type="ECO:0000313" key="4">
    <source>
        <dbReference type="Proteomes" id="UP001617714"/>
    </source>
</evidence>